<keyword evidence="2" id="KW-0648">Protein biosynthesis</keyword>
<dbReference type="Proteomes" id="UP000886050">
    <property type="component" value="Unassembled WGS sequence"/>
</dbReference>
<proteinExistence type="predicted"/>
<dbReference type="GO" id="GO:0016020">
    <property type="term" value="C:membrane"/>
    <property type="evidence" value="ECO:0007669"/>
    <property type="project" value="TreeGrafter"/>
</dbReference>
<dbReference type="InterPro" id="IPR019813">
    <property type="entry name" value="Translation_initiation_fac3_CS"/>
</dbReference>
<accession>A0A7V5HMJ4</accession>
<evidence type="ECO:0000256" key="1">
    <source>
        <dbReference type="ARBA" id="ARBA00022540"/>
    </source>
</evidence>
<evidence type="ECO:0000259" key="4">
    <source>
        <dbReference type="Pfam" id="PF05198"/>
    </source>
</evidence>
<sequence length="96" mass="11024">MNGGIHRPSFRKGKNKVEPYRVNERIRVPEVRVIGPDGKQIGIMKTREAIQLAYDMGLDLVEVSPNANPPVCKILDYGKFKYEERKKQKEAKKKQA</sequence>
<dbReference type="GO" id="GO:0043022">
    <property type="term" value="F:ribosome binding"/>
    <property type="evidence" value="ECO:0007669"/>
    <property type="project" value="TreeGrafter"/>
</dbReference>
<dbReference type="EMBL" id="DRTX01000077">
    <property type="protein sequence ID" value="HHF52989.1"/>
    <property type="molecule type" value="Genomic_DNA"/>
</dbReference>
<dbReference type="InterPro" id="IPR019814">
    <property type="entry name" value="Translation_initiation_fac_3_N"/>
</dbReference>
<dbReference type="InterPro" id="IPR001288">
    <property type="entry name" value="Translation_initiation_fac_3"/>
</dbReference>
<dbReference type="GO" id="GO:0005829">
    <property type="term" value="C:cytosol"/>
    <property type="evidence" value="ECO:0007669"/>
    <property type="project" value="TreeGrafter"/>
</dbReference>
<evidence type="ECO:0000256" key="2">
    <source>
        <dbReference type="ARBA" id="ARBA00022917"/>
    </source>
</evidence>
<reference evidence="5" key="1">
    <citation type="journal article" date="2020" name="mSystems">
        <title>Genome- and Community-Level Interaction Insights into Carbon Utilization and Element Cycling Functions of Hydrothermarchaeota in Hydrothermal Sediment.</title>
        <authorList>
            <person name="Zhou Z."/>
            <person name="Liu Y."/>
            <person name="Xu W."/>
            <person name="Pan J."/>
            <person name="Luo Z.H."/>
            <person name="Li M."/>
        </authorList>
    </citation>
    <scope>NUCLEOTIDE SEQUENCE [LARGE SCALE GENOMIC DNA]</scope>
    <source>
        <strain evidence="5">HyVt-96</strain>
    </source>
</reference>
<dbReference type="NCBIfam" id="TIGR00168">
    <property type="entry name" value="infC"/>
    <property type="match status" value="1"/>
</dbReference>
<evidence type="ECO:0000256" key="3">
    <source>
        <dbReference type="NCBIfam" id="TIGR00168"/>
    </source>
</evidence>
<dbReference type="PANTHER" id="PTHR10938:SF0">
    <property type="entry name" value="TRANSLATION INITIATION FACTOR IF-3, MITOCHONDRIAL"/>
    <property type="match status" value="1"/>
</dbReference>
<dbReference type="Pfam" id="PF05198">
    <property type="entry name" value="IF3_N"/>
    <property type="match status" value="1"/>
</dbReference>
<comment type="caution">
    <text evidence="5">The sequence shown here is derived from an EMBL/GenBank/DDBJ whole genome shotgun (WGS) entry which is preliminary data.</text>
</comment>
<dbReference type="Gene3D" id="3.10.20.80">
    <property type="entry name" value="Translation initiation factor 3 (IF-3), N-terminal domain"/>
    <property type="match status" value="1"/>
</dbReference>
<dbReference type="PANTHER" id="PTHR10938">
    <property type="entry name" value="TRANSLATION INITIATION FACTOR IF-3"/>
    <property type="match status" value="1"/>
</dbReference>
<dbReference type="FunFam" id="3.10.20.80:FF:000001">
    <property type="entry name" value="Translation initiation factor IF-3"/>
    <property type="match status" value="1"/>
</dbReference>
<dbReference type="SUPFAM" id="SSF54364">
    <property type="entry name" value="Translation initiation factor IF3, N-terminal domain"/>
    <property type="match status" value="1"/>
</dbReference>
<feature type="non-terminal residue" evidence="5">
    <location>
        <position position="96"/>
    </location>
</feature>
<gene>
    <name evidence="5" type="primary">infC</name>
    <name evidence="5" type="ORF">ENL43_01325</name>
</gene>
<dbReference type="GO" id="GO:0032790">
    <property type="term" value="P:ribosome disassembly"/>
    <property type="evidence" value="ECO:0007669"/>
    <property type="project" value="TreeGrafter"/>
</dbReference>
<keyword evidence="1 5" id="KW-0396">Initiation factor</keyword>
<dbReference type="GO" id="GO:0003743">
    <property type="term" value="F:translation initiation factor activity"/>
    <property type="evidence" value="ECO:0007669"/>
    <property type="project" value="UniProtKB-UniRule"/>
</dbReference>
<evidence type="ECO:0000313" key="5">
    <source>
        <dbReference type="EMBL" id="HHF52989.1"/>
    </source>
</evidence>
<dbReference type="PROSITE" id="PS00938">
    <property type="entry name" value="IF3"/>
    <property type="match status" value="1"/>
</dbReference>
<dbReference type="AlphaFoldDB" id="A0A7V5HMJ4"/>
<organism evidence="5">
    <name type="scientific">candidate division WOR-3 bacterium</name>
    <dbReference type="NCBI Taxonomy" id="2052148"/>
    <lineage>
        <taxon>Bacteria</taxon>
        <taxon>Bacteria division WOR-3</taxon>
    </lineage>
</organism>
<dbReference type="InterPro" id="IPR036787">
    <property type="entry name" value="T_IF-3_N_sf"/>
</dbReference>
<feature type="domain" description="Translation initiation factor 3 N-terminal" evidence="4">
    <location>
        <begin position="22"/>
        <end position="91"/>
    </location>
</feature>
<name>A0A7V5HMJ4_UNCW3</name>
<protein>
    <recommendedName>
        <fullName evidence="3">Translation initiation factor IF-3</fullName>
    </recommendedName>
</protein>